<dbReference type="Pfam" id="PF12552">
    <property type="entry name" value="DUF3741"/>
    <property type="match status" value="1"/>
</dbReference>
<dbReference type="AlphaFoldDB" id="A0AAD3TDG1"/>
<dbReference type="Proteomes" id="UP001279734">
    <property type="component" value="Unassembled WGS sequence"/>
</dbReference>
<proteinExistence type="predicted"/>
<reference evidence="2" key="1">
    <citation type="submission" date="2023-05" db="EMBL/GenBank/DDBJ databases">
        <title>Nepenthes gracilis genome sequencing.</title>
        <authorList>
            <person name="Fukushima K."/>
        </authorList>
    </citation>
    <scope>NUCLEOTIDE SEQUENCE</scope>
    <source>
        <strain evidence="2">SING2019-196</strain>
    </source>
</reference>
<keyword evidence="3" id="KW-1185">Reference proteome</keyword>
<evidence type="ECO:0000259" key="1">
    <source>
        <dbReference type="Pfam" id="PF12552"/>
    </source>
</evidence>
<evidence type="ECO:0000313" key="2">
    <source>
        <dbReference type="EMBL" id="GMH27191.1"/>
    </source>
</evidence>
<organism evidence="2 3">
    <name type="scientific">Nepenthes gracilis</name>
    <name type="common">Slender pitcher plant</name>
    <dbReference type="NCBI Taxonomy" id="150966"/>
    <lineage>
        <taxon>Eukaryota</taxon>
        <taxon>Viridiplantae</taxon>
        <taxon>Streptophyta</taxon>
        <taxon>Embryophyta</taxon>
        <taxon>Tracheophyta</taxon>
        <taxon>Spermatophyta</taxon>
        <taxon>Magnoliopsida</taxon>
        <taxon>eudicotyledons</taxon>
        <taxon>Gunneridae</taxon>
        <taxon>Pentapetalae</taxon>
        <taxon>Caryophyllales</taxon>
        <taxon>Nepenthaceae</taxon>
        <taxon>Nepenthes</taxon>
    </lineage>
</organism>
<comment type="caution">
    <text evidence="2">The sequence shown here is derived from an EMBL/GenBank/DDBJ whole genome shotgun (WGS) entry which is preliminary data.</text>
</comment>
<accession>A0AAD3TDG1</accession>
<feature type="domain" description="DUF3741" evidence="1">
    <location>
        <begin position="50"/>
        <end position="91"/>
    </location>
</feature>
<dbReference type="PANTHER" id="PTHR46836:SF7">
    <property type="entry name" value="PHOSPHATIDYLINOSITOL N-ACETYGLUCOSAMINLYTRANSFERASE SUBUNIT P-LIKE PROTEIN"/>
    <property type="match status" value="1"/>
</dbReference>
<dbReference type="PANTHER" id="PTHR46836">
    <property type="entry name" value="AFADIN"/>
    <property type="match status" value="1"/>
</dbReference>
<name>A0AAD3TDG1_NEPGR</name>
<gene>
    <name evidence="2" type="ORF">Nepgr_029034</name>
</gene>
<dbReference type="InterPro" id="IPR022212">
    <property type="entry name" value="DUF3741"/>
</dbReference>
<dbReference type="EMBL" id="BSYO01000032">
    <property type="protein sequence ID" value="GMH27191.1"/>
    <property type="molecule type" value="Genomic_DNA"/>
</dbReference>
<sequence length="180" mass="20235">MLASCKTYKVQPPFTDVYKVMELSQIERRCSPSQVALRRRHSENGKTFVSQQFRDATCLSIDKKLQESKEFDDSLGALHSNKELLLKFLNQLDSLFAKHLHDLSSAHEFHYGHVRDGFQSHSGHGQVSDSHTSSHVSATAKKDACLVPRRIVLKSNIKNGQNAVKLVSSANSSCNLMFDF</sequence>
<evidence type="ECO:0000313" key="3">
    <source>
        <dbReference type="Proteomes" id="UP001279734"/>
    </source>
</evidence>
<protein>
    <recommendedName>
        <fullName evidence="1">DUF3741 domain-containing protein</fullName>
    </recommendedName>
</protein>